<comment type="caution">
    <text evidence="1">The sequence shown here is derived from an EMBL/GenBank/DDBJ whole genome shotgun (WGS) entry which is preliminary data.</text>
</comment>
<organism evidence="1 2">
    <name type="scientific">Lacticaseibacillus manihotivorans DSM 13343 = JCM 12514</name>
    <dbReference type="NCBI Taxonomy" id="1423769"/>
    <lineage>
        <taxon>Bacteria</taxon>
        <taxon>Bacillati</taxon>
        <taxon>Bacillota</taxon>
        <taxon>Bacilli</taxon>
        <taxon>Lactobacillales</taxon>
        <taxon>Lactobacillaceae</taxon>
        <taxon>Lacticaseibacillus</taxon>
    </lineage>
</organism>
<name>A0A0R1R8I6_9LACO</name>
<dbReference type="PATRIC" id="fig|1423769.4.peg.95"/>
<evidence type="ECO:0000313" key="2">
    <source>
        <dbReference type="Proteomes" id="UP000051790"/>
    </source>
</evidence>
<gene>
    <name evidence="1" type="ORF">FD01_GL000082</name>
</gene>
<proteinExistence type="predicted"/>
<dbReference type="OrthoDB" id="2306655at2"/>
<dbReference type="RefSeq" id="WP_054716015.1">
    <property type="nucleotide sequence ID" value="NZ_AZEU01000079.1"/>
</dbReference>
<reference evidence="1 2" key="1">
    <citation type="journal article" date="2015" name="Genome Announc.">
        <title>Expanding the biotechnology potential of lactobacilli through comparative genomics of 213 strains and associated genera.</title>
        <authorList>
            <person name="Sun Z."/>
            <person name="Harris H.M."/>
            <person name="McCann A."/>
            <person name="Guo C."/>
            <person name="Argimon S."/>
            <person name="Zhang W."/>
            <person name="Yang X."/>
            <person name="Jeffery I.B."/>
            <person name="Cooney J.C."/>
            <person name="Kagawa T.F."/>
            <person name="Liu W."/>
            <person name="Song Y."/>
            <person name="Salvetti E."/>
            <person name="Wrobel A."/>
            <person name="Rasinkangas P."/>
            <person name="Parkhill J."/>
            <person name="Rea M.C."/>
            <person name="O'Sullivan O."/>
            <person name="Ritari J."/>
            <person name="Douillard F.P."/>
            <person name="Paul Ross R."/>
            <person name="Yang R."/>
            <person name="Briner A.E."/>
            <person name="Felis G.E."/>
            <person name="de Vos W.M."/>
            <person name="Barrangou R."/>
            <person name="Klaenhammer T.R."/>
            <person name="Caufield P.W."/>
            <person name="Cui Y."/>
            <person name="Zhang H."/>
            <person name="O'Toole P.W."/>
        </authorList>
    </citation>
    <scope>NUCLEOTIDE SEQUENCE [LARGE SCALE GENOMIC DNA]</scope>
    <source>
        <strain evidence="1 2">DSM 13343</strain>
    </source>
</reference>
<dbReference type="EMBL" id="AZEU01000079">
    <property type="protein sequence ID" value="KRL49411.1"/>
    <property type="molecule type" value="Genomic_DNA"/>
</dbReference>
<evidence type="ECO:0000313" key="1">
    <source>
        <dbReference type="EMBL" id="KRL49411.1"/>
    </source>
</evidence>
<dbReference type="Proteomes" id="UP000051790">
    <property type="component" value="Unassembled WGS sequence"/>
</dbReference>
<accession>A0A0R1R8I6</accession>
<protein>
    <submittedName>
        <fullName evidence="1">Uncharacterized protein</fullName>
    </submittedName>
</protein>
<keyword evidence="2" id="KW-1185">Reference proteome</keyword>
<sequence>MAADDVQALQALRRDVLASTPPPNLGQVNGLITLGFRKLAGNGFSAAYFHFSFWPQLRPLLQPTAQSTLATRFEALVQA</sequence>
<dbReference type="AlphaFoldDB" id="A0A0R1R8I6"/>